<dbReference type="RefSeq" id="WP_126994736.1">
    <property type="nucleotide sequence ID" value="NZ_CP034346.1"/>
</dbReference>
<accession>A0A3S9USI9</accession>
<dbReference type="InterPro" id="IPR000868">
    <property type="entry name" value="Isochorismatase-like_dom"/>
</dbReference>
<evidence type="ECO:0000313" key="4">
    <source>
        <dbReference type="EMBL" id="AZS13246.1"/>
    </source>
</evidence>
<dbReference type="AlphaFoldDB" id="A0A3S9USI9"/>
<dbReference type="KEGG" id="plut:EI981_01260"/>
<protein>
    <submittedName>
        <fullName evidence="4">Cysteine hydrolase</fullName>
    </submittedName>
</protein>
<dbReference type="PANTHER" id="PTHR43540">
    <property type="entry name" value="PEROXYUREIDOACRYLATE/UREIDOACRYLATE AMIDOHYDROLASE-RELATED"/>
    <property type="match status" value="1"/>
</dbReference>
<dbReference type="InterPro" id="IPR050272">
    <property type="entry name" value="Isochorismatase-like_hydrls"/>
</dbReference>
<dbReference type="OrthoDB" id="4305745at2"/>
<evidence type="ECO:0000313" key="5">
    <source>
        <dbReference type="Proteomes" id="UP000270678"/>
    </source>
</evidence>
<dbReference type="Proteomes" id="UP000270678">
    <property type="component" value="Chromosome"/>
</dbReference>
<dbReference type="Gene3D" id="3.40.50.850">
    <property type="entry name" value="Isochorismatase-like"/>
    <property type="match status" value="1"/>
</dbReference>
<organism evidence="4 5">
    <name type="scientific">Paenibacillus lutimineralis</name>
    <dbReference type="NCBI Taxonomy" id="2707005"/>
    <lineage>
        <taxon>Bacteria</taxon>
        <taxon>Bacillati</taxon>
        <taxon>Bacillota</taxon>
        <taxon>Bacilli</taxon>
        <taxon>Bacillales</taxon>
        <taxon>Paenibacillaceae</taxon>
        <taxon>Paenibacillus</taxon>
    </lineage>
</organism>
<proteinExistence type="inferred from homology"/>
<dbReference type="EMBL" id="CP034346">
    <property type="protein sequence ID" value="AZS13246.1"/>
    <property type="molecule type" value="Genomic_DNA"/>
</dbReference>
<feature type="domain" description="Isochorismatase-like" evidence="3">
    <location>
        <begin position="42"/>
        <end position="178"/>
    </location>
</feature>
<sequence>MRYHCSLCGNWRVDHTIIDEWNAVIPPPAPELKSIYVDPKSTALLILDMENSICNKHRCIASIPRIKSLLNKARQAGMLVVYSLTHTGNVSDINQQLSPYTTDPIVKSNVDKFYGTDLEDILRKHHIQNVIVTGFAANGAVLHTAVAAAFRGYNVAVPVDGMSAANLYPEQYTAWHLLNSPGSRDRAVLTRTDLISIPSEPPSHVK</sequence>
<dbReference type="Pfam" id="PF00857">
    <property type="entry name" value="Isochorismatase"/>
    <property type="match status" value="1"/>
</dbReference>
<reference evidence="5" key="1">
    <citation type="submission" date="2018-12" db="EMBL/GenBank/DDBJ databases">
        <title>Complete genome sequence of Paenibacillus sp. MBLB1234.</title>
        <authorList>
            <person name="Nam Y.-D."/>
            <person name="Kang J."/>
            <person name="Chung W.-H."/>
            <person name="Park Y.S."/>
        </authorList>
    </citation>
    <scope>NUCLEOTIDE SEQUENCE [LARGE SCALE GENOMIC DNA]</scope>
    <source>
        <strain evidence="5">MBLB1234</strain>
    </source>
</reference>
<gene>
    <name evidence="4" type="ORF">EI981_01260</name>
</gene>
<comment type="similarity">
    <text evidence="1">Belongs to the isochorismatase family.</text>
</comment>
<evidence type="ECO:0000256" key="2">
    <source>
        <dbReference type="ARBA" id="ARBA00022801"/>
    </source>
</evidence>
<evidence type="ECO:0000256" key="1">
    <source>
        <dbReference type="ARBA" id="ARBA00006336"/>
    </source>
</evidence>
<dbReference type="CDD" id="cd00431">
    <property type="entry name" value="cysteine_hydrolases"/>
    <property type="match status" value="1"/>
</dbReference>
<name>A0A3S9USI9_9BACL</name>
<dbReference type="SUPFAM" id="SSF52499">
    <property type="entry name" value="Isochorismatase-like hydrolases"/>
    <property type="match status" value="1"/>
</dbReference>
<dbReference type="GO" id="GO:0016787">
    <property type="term" value="F:hydrolase activity"/>
    <property type="evidence" value="ECO:0007669"/>
    <property type="project" value="UniProtKB-KW"/>
</dbReference>
<dbReference type="PANTHER" id="PTHR43540:SF6">
    <property type="entry name" value="ISOCHORISMATASE-LIKE DOMAIN-CONTAINING PROTEIN"/>
    <property type="match status" value="1"/>
</dbReference>
<keyword evidence="2 4" id="KW-0378">Hydrolase</keyword>
<keyword evidence="5" id="KW-1185">Reference proteome</keyword>
<dbReference type="InterPro" id="IPR036380">
    <property type="entry name" value="Isochorismatase-like_sf"/>
</dbReference>
<evidence type="ECO:0000259" key="3">
    <source>
        <dbReference type="Pfam" id="PF00857"/>
    </source>
</evidence>